<feature type="region of interest" description="Disordered" evidence="1">
    <location>
        <begin position="20"/>
        <end position="136"/>
    </location>
</feature>
<evidence type="ECO:0000256" key="1">
    <source>
        <dbReference type="SAM" id="MobiDB-lite"/>
    </source>
</evidence>
<sequence length="136" mass="14330">MLRSIKRLEESNIALGTHVERRTKCGIDTSQVDPNDGGSSHADVERGRTLRSRGQKRAPSGDIEGGSNGNSSNSSDDEVEDETFRVEHRPGKVPAQDDSEDEGEDAAGAGGSDDDEGGGSKDEDAGDAKPPVINRP</sequence>
<organism evidence="2 3">
    <name type="scientific">Panicum miliaceum</name>
    <name type="common">Proso millet</name>
    <name type="synonym">Broomcorn millet</name>
    <dbReference type="NCBI Taxonomy" id="4540"/>
    <lineage>
        <taxon>Eukaryota</taxon>
        <taxon>Viridiplantae</taxon>
        <taxon>Streptophyta</taxon>
        <taxon>Embryophyta</taxon>
        <taxon>Tracheophyta</taxon>
        <taxon>Spermatophyta</taxon>
        <taxon>Magnoliopsida</taxon>
        <taxon>Liliopsida</taxon>
        <taxon>Poales</taxon>
        <taxon>Poaceae</taxon>
        <taxon>PACMAD clade</taxon>
        <taxon>Panicoideae</taxon>
        <taxon>Panicodae</taxon>
        <taxon>Paniceae</taxon>
        <taxon>Panicinae</taxon>
        <taxon>Panicum</taxon>
        <taxon>Panicum sect. Panicum</taxon>
    </lineage>
</organism>
<proteinExistence type="predicted"/>
<dbReference type="Proteomes" id="UP000275267">
    <property type="component" value="Unassembled WGS sequence"/>
</dbReference>
<gene>
    <name evidence="2" type="ORF">C2845_PM09G11910</name>
</gene>
<dbReference type="EMBL" id="PQIB02000006">
    <property type="protein sequence ID" value="RLN11881.1"/>
    <property type="molecule type" value="Genomic_DNA"/>
</dbReference>
<dbReference type="AlphaFoldDB" id="A0A3L6RY85"/>
<feature type="compositionally biased region" description="Basic and acidic residues" evidence="1">
    <location>
        <begin position="118"/>
        <end position="127"/>
    </location>
</feature>
<name>A0A3L6RY85_PANMI</name>
<comment type="caution">
    <text evidence="2">The sequence shown here is derived from an EMBL/GenBank/DDBJ whole genome shotgun (WGS) entry which is preliminary data.</text>
</comment>
<accession>A0A3L6RY85</accession>
<evidence type="ECO:0000313" key="2">
    <source>
        <dbReference type="EMBL" id="RLN11881.1"/>
    </source>
</evidence>
<keyword evidence="3" id="KW-1185">Reference proteome</keyword>
<protein>
    <submittedName>
        <fullName evidence="2">Uncharacterized protein</fullName>
    </submittedName>
</protein>
<reference evidence="3" key="1">
    <citation type="journal article" date="2019" name="Nat. Commun.">
        <title>The genome of broomcorn millet.</title>
        <authorList>
            <person name="Zou C."/>
            <person name="Miki D."/>
            <person name="Li D."/>
            <person name="Tang Q."/>
            <person name="Xiao L."/>
            <person name="Rajput S."/>
            <person name="Deng P."/>
            <person name="Jia W."/>
            <person name="Huang R."/>
            <person name="Zhang M."/>
            <person name="Sun Y."/>
            <person name="Hu J."/>
            <person name="Fu X."/>
            <person name="Schnable P.S."/>
            <person name="Li F."/>
            <person name="Zhang H."/>
            <person name="Feng B."/>
            <person name="Zhu X."/>
            <person name="Liu R."/>
            <person name="Schnable J.C."/>
            <person name="Zhu J.-K."/>
            <person name="Zhang H."/>
        </authorList>
    </citation>
    <scope>NUCLEOTIDE SEQUENCE [LARGE SCALE GENOMIC DNA]</scope>
</reference>
<evidence type="ECO:0000313" key="3">
    <source>
        <dbReference type="Proteomes" id="UP000275267"/>
    </source>
</evidence>